<dbReference type="InterPro" id="IPR017853">
    <property type="entry name" value="GH"/>
</dbReference>
<dbReference type="EMBL" id="KZ819296">
    <property type="protein sequence ID" value="PWN97047.1"/>
    <property type="molecule type" value="Genomic_DNA"/>
</dbReference>
<evidence type="ECO:0000256" key="5">
    <source>
        <dbReference type="ARBA" id="ARBA00020932"/>
    </source>
</evidence>
<dbReference type="UniPathway" id="UPA00164"/>
<dbReference type="Pfam" id="PF02922">
    <property type="entry name" value="CBM_48"/>
    <property type="match status" value="1"/>
</dbReference>
<keyword evidence="7" id="KW-0808">Transferase</keyword>
<dbReference type="EC" id="2.4.1.18" evidence="4"/>
<evidence type="ECO:0000256" key="9">
    <source>
        <dbReference type="ARBA" id="ARBA00031979"/>
    </source>
</evidence>
<dbReference type="SUPFAM" id="SSF51445">
    <property type="entry name" value="(Trans)glycosidases"/>
    <property type="match status" value="1"/>
</dbReference>
<name>A0A316Z5J0_9BASI</name>
<dbReference type="FunFam" id="3.20.20.80:FF:000001">
    <property type="entry name" value="1,4-alpha-glucan branching enzyme"/>
    <property type="match status" value="1"/>
</dbReference>
<dbReference type="FunFam" id="2.60.40.10:FF:000250">
    <property type="entry name" value="1,4-alpha-glucan-branching enzyme, chloroplastic/amyloplastic"/>
    <property type="match status" value="1"/>
</dbReference>
<evidence type="ECO:0000256" key="3">
    <source>
        <dbReference type="ARBA" id="ARBA00009000"/>
    </source>
</evidence>
<dbReference type="InterPro" id="IPR013780">
    <property type="entry name" value="Glyco_hydro_b"/>
</dbReference>
<evidence type="ECO:0000256" key="6">
    <source>
        <dbReference type="ARBA" id="ARBA00022676"/>
    </source>
</evidence>
<accession>A0A316Z5J0</accession>
<feature type="active site" description="Nucleophile" evidence="11">
    <location>
        <position position="355"/>
    </location>
</feature>
<dbReference type="FunFam" id="2.60.40.1180:FF:000003">
    <property type="entry name" value="1,4-alpha-glucan-branching enzyme, chloroplastic/amyloplastic"/>
    <property type="match status" value="1"/>
</dbReference>
<evidence type="ECO:0000256" key="4">
    <source>
        <dbReference type="ARBA" id="ARBA00012541"/>
    </source>
</evidence>
<reference evidence="14 15" key="1">
    <citation type="journal article" date="2018" name="Mol. Biol. Evol.">
        <title>Broad Genomic Sampling Reveals a Smut Pathogenic Ancestry of the Fungal Clade Ustilaginomycotina.</title>
        <authorList>
            <person name="Kijpornyongpan T."/>
            <person name="Mondo S.J."/>
            <person name="Barry K."/>
            <person name="Sandor L."/>
            <person name="Lee J."/>
            <person name="Lipzen A."/>
            <person name="Pangilinan J."/>
            <person name="LaButti K."/>
            <person name="Hainaut M."/>
            <person name="Henrissat B."/>
            <person name="Grigoriev I.V."/>
            <person name="Spatafora J.W."/>
            <person name="Aime M.C."/>
        </authorList>
    </citation>
    <scope>NUCLEOTIDE SEQUENCE [LARGE SCALE GENOMIC DNA]</scope>
    <source>
        <strain evidence="14 15">MCA 4186</strain>
    </source>
</reference>
<feature type="compositionally biased region" description="Low complexity" evidence="12">
    <location>
        <begin position="1"/>
        <end position="10"/>
    </location>
</feature>
<dbReference type="Proteomes" id="UP000245946">
    <property type="component" value="Unassembled WGS sequence"/>
</dbReference>
<dbReference type="Pfam" id="PF02806">
    <property type="entry name" value="Alpha-amylase_C"/>
    <property type="match status" value="1"/>
</dbReference>
<organism evidence="14 15">
    <name type="scientific">Tilletiopsis washingtonensis</name>
    <dbReference type="NCBI Taxonomy" id="58919"/>
    <lineage>
        <taxon>Eukaryota</taxon>
        <taxon>Fungi</taxon>
        <taxon>Dikarya</taxon>
        <taxon>Basidiomycota</taxon>
        <taxon>Ustilaginomycotina</taxon>
        <taxon>Exobasidiomycetes</taxon>
        <taxon>Entylomatales</taxon>
        <taxon>Entylomatales incertae sedis</taxon>
        <taxon>Tilletiopsis</taxon>
    </lineage>
</organism>
<dbReference type="CDD" id="cd02854">
    <property type="entry name" value="E_set_GBE_euk_N"/>
    <property type="match status" value="1"/>
</dbReference>
<feature type="region of interest" description="Disordered" evidence="12">
    <location>
        <begin position="1"/>
        <end position="22"/>
    </location>
</feature>
<dbReference type="CDD" id="cd11321">
    <property type="entry name" value="AmyAc_bac_euk_BE"/>
    <property type="match status" value="1"/>
</dbReference>
<keyword evidence="14" id="KW-0378">Hydrolase</keyword>
<evidence type="ECO:0000256" key="1">
    <source>
        <dbReference type="ARBA" id="ARBA00000826"/>
    </source>
</evidence>
<dbReference type="InterPro" id="IPR013783">
    <property type="entry name" value="Ig-like_fold"/>
</dbReference>
<dbReference type="InterPro" id="IPR006047">
    <property type="entry name" value="GH13_cat_dom"/>
</dbReference>
<dbReference type="STRING" id="58919.A0A316Z5J0"/>
<keyword evidence="15" id="KW-1185">Reference proteome</keyword>
<dbReference type="InterPro" id="IPR004193">
    <property type="entry name" value="Glyco_hydro_13_N"/>
</dbReference>
<dbReference type="GO" id="GO:0043169">
    <property type="term" value="F:cation binding"/>
    <property type="evidence" value="ECO:0007669"/>
    <property type="project" value="InterPro"/>
</dbReference>
<feature type="active site" description="Proton donor" evidence="11">
    <location>
        <position position="410"/>
    </location>
</feature>
<comment type="catalytic activity">
    <reaction evidence="1">
        <text>Transfers a segment of a (1-&gt;4)-alpha-D-glucan chain to a primary hydroxy group in a similar glucan chain.</text>
        <dbReference type="EC" id="2.4.1.18"/>
    </reaction>
</comment>
<dbReference type="GO" id="GO:0005978">
    <property type="term" value="P:glycogen biosynthetic process"/>
    <property type="evidence" value="ECO:0007669"/>
    <property type="project" value="UniProtKB-UniPathway"/>
</dbReference>
<dbReference type="AlphaFoldDB" id="A0A316Z5J0"/>
<dbReference type="GO" id="GO:0003844">
    <property type="term" value="F:1,4-alpha-glucan branching enzyme activity"/>
    <property type="evidence" value="ECO:0007669"/>
    <property type="project" value="UniProtKB-EC"/>
</dbReference>
<dbReference type="InterPro" id="IPR014756">
    <property type="entry name" value="Ig_E-set"/>
</dbReference>
<comment type="similarity">
    <text evidence="3">Belongs to the glycosyl hydrolase 13 family. GlgB subfamily.</text>
</comment>
<protein>
    <recommendedName>
        <fullName evidence="5">1,4-alpha-glucan-branching enzyme</fullName>
        <ecNumber evidence="4">2.4.1.18</ecNumber>
    </recommendedName>
    <alternativeName>
        <fullName evidence="9">Glycogen-branching enzyme</fullName>
    </alternativeName>
</protein>
<dbReference type="RefSeq" id="XP_025597326.1">
    <property type="nucleotide sequence ID" value="XM_025742706.1"/>
</dbReference>
<dbReference type="InterPro" id="IPR006048">
    <property type="entry name" value="A-amylase/branching_C"/>
</dbReference>
<dbReference type="Gene3D" id="2.60.40.1180">
    <property type="entry name" value="Golgi alpha-mannosidase II"/>
    <property type="match status" value="1"/>
</dbReference>
<dbReference type="GeneID" id="37270250"/>
<dbReference type="OrthoDB" id="196493at2759"/>
<dbReference type="SUPFAM" id="SSF81296">
    <property type="entry name" value="E set domains"/>
    <property type="match status" value="1"/>
</dbReference>
<evidence type="ECO:0000313" key="14">
    <source>
        <dbReference type="EMBL" id="PWN97047.1"/>
    </source>
</evidence>
<dbReference type="SUPFAM" id="SSF51011">
    <property type="entry name" value="Glycosyl hydrolase domain"/>
    <property type="match status" value="1"/>
</dbReference>
<keyword evidence="6" id="KW-0328">Glycosyltransferase</keyword>
<dbReference type="PIRSF" id="PIRSF000463">
    <property type="entry name" value="GlgB"/>
    <property type="match status" value="1"/>
</dbReference>
<dbReference type="Gene3D" id="3.20.20.80">
    <property type="entry name" value="Glycosidases"/>
    <property type="match status" value="1"/>
</dbReference>
<dbReference type="InterPro" id="IPR037439">
    <property type="entry name" value="Branching_enzy"/>
</dbReference>
<evidence type="ECO:0000256" key="8">
    <source>
        <dbReference type="ARBA" id="ARBA00023056"/>
    </source>
</evidence>
<proteinExistence type="inferred from homology"/>
<evidence type="ECO:0000256" key="10">
    <source>
        <dbReference type="ARBA" id="ARBA00049618"/>
    </source>
</evidence>
<keyword evidence="8" id="KW-0320">Glycogen biosynthesis</keyword>
<evidence type="ECO:0000256" key="2">
    <source>
        <dbReference type="ARBA" id="ARBA00004964"/>
    </source>
</evidence>
<evidence type="ECO:0000256" key="7">
    <source>
        <dbReference type="ARBA" id="ARBA00022679"/>
    </source>
</evidence>
<comment type="function">
    <text evidence="10">Glycogen-branching enzyme participates in the glycogen biosynthetic process along with glycogenin and glycogen synthase. Generates alpha-1,6-glucosidic branches from alpha-1,4-linked glucose chains, to increase solubility of the glycogen polymer.</text>
</comment>
<evidence type="ECO:0000256" key="12">
    <source>
        <dbReference type="SAM" id="MobiDB-lite"/>
    </source>
</evidence>
<evidence type="ECO:0000313" key="15">
    <source>
        <dbReference type="Proteomes" id="UP000245946"/>
    </source>
</evidence>
<comment type="pathway">
    <text evidence="2">Glycan biosynthesis; glycogen biosynthesis.</text>
</comment>
<dbReference type="Gene3D" id="2.60.40.10">
    <property type="entry name" value="Immunoglobulins"/>
    <property type="match status" value="1"/>
</dbReference>
<dbReference type="PANTHER" id="PTHR43651:SF3">
    <property type="entry name" value="1,4-ALPHA-GLUCAN-BRANCHING ENZYME"/>
    <property type="match status" value="1"/>
</dbReference>
<dbReference type="PANTHER" id="PTHR43651">
    <property type="entry name" value="1,4-ALPHA-GLUCAN-BRANCHING ENZYME"/>
    <property type="match status" value="1"/>
</dbReference>
<gene>
    <name evidence="14" type="ORF">FA09DRAFT_330697</name>
</gene>
<dbReference type="Pfam" id="PF00128">
    <property type="entry name" value="Alpha-amylase"/>
    <property type="match status" value="1"/>
</dbReference>
<evidence type="ECO:0000256" key="11">
    <source>
        <dbReference type="PIRSR" id="PIRSR000463-1"/>
    </source>
</evidence>
<dbReference type="GO" id="GO:0004553">
    <property type="term" value="F:hydrolase activity, hydrolyzing O-glycosyl compounds"/>
    <property type="evidence" value="ECO:0007669"/>
    <property type="project" value="InterPro"/>
</dbReference>
<sequence>MAAPSTAAAPAAPPPPDFSKATDGTRVIAIDPWLEPFAPALRQRYALYKKWRDTIEQTEGGLAQFARGHERLGFHVDERSQAVVYREWAPGATSAALIGDFNGWSREAHAMRKNEFGVWEITIPAADGKCAIAHGSKLKISMTTPSGERIERLPAWIKRVTQDLSVSPVYDAIFWNPPASERYEMKHPRPPKPTDLKVYEAHVGIATPEPRVGSYPEFTRNVLPRIKDLGYNTIQLMAIQEHAYYASFGYQVTNFFAASSRYGTPEQLRELIDTAHSLGITVLLDIVHSHACKNTLDGLNMFDGSDHLYFHEGAKGRHELWDSRLFNYGSHEVLRFLLSNCRYWLEEGFDGFRFDGVTSMIYTHHGIGTGFSGGYHEYFGPSVDAEGVAYLMLANEMIRQVLPDAITIAEDVSGMPALCRPVEEGGMGFDYRLSMAVPDMWIKLLKETQDEDWDLANICHTLTNRRHMEKSIAYAESHDQALVGDKTLAFWLMDKEMYTNMSDLSERTPIVDRGLALHKMIRFLTHALGGEGWLSFIGNEHGEPEWLDFPREGNGNSFAHALRRFDLSDDPLLRYRYLKAFDKGMNWLEDQYKWLASPQAYVSLKHESDRVIAFERAGLIFIFNLHPTNSYTDYRIGADVPGEYVIGLDSDAAEFGGHARIDHAKSRFFTTPMGWNGRANFIQVYLPSRTCLALRLA</sequence>
<dbReference type="SMART" id="SM00642">
    <property type="entry name" value="Aamy"/>
    <property type="match status" value="1"/>
</dbReference>
<evidence type="ECO:0000259" key="13">
    <source>
        <dbReference type="SMART" id="SM00642"/>
    </source>
</evidence>
<feature type="domain" description="Glycosyl hydrolase family 13 catalytic" evidence="13">
    <location>
        <begin position="213"/>
        <end position="566"/>
    </location>
</feature>
<dbReference type="GO" id="GO:0005737">
    <property type="term" value="C:cytoplasm"/>
    <property type="evidence" value="ECO:0007669"/>
    <property type="project" value="TreeGrafter"/>
</dbReference>